<feature type="domain" description="HNH nuclease" evidence="1">
    <location>
        <begin position="185"/>
        <end position="245"/>
    </location>
</feature>
<dbReference type="InterPro" id="IPR003615">
    <property type="entry name" value="HNH_nuc"/>
</dbReference>
<dbReference type="GO" id="GO:0003676">
    <property type="term" value="F:nucleic acid binding"/>
    <property type="evidence" value="ECO:0007669"/>
    <property type="project" value="InterPro"/>
</dbReference>
<dbReference type="CDD" id="cd00085">
    <property type="entry name" value="HNHc"/>
    <property type="match status" value="1"/>
</dbReference>
<organism evidence="2 3">
    <name type="scientific">Photobacterium iliopiscarium</name>
    <dbReference type="NCBI Taxonomy" id="56192"/>
    <lineage>
        <taxon>Bacteria</taxon>
        <taxon>Pseudomonadati</taxon>
        <taxon>Pseudomonadota</taxon>
        <taxon>Gammaproteobacteria</taxon>
        <taxon>Vibrionales</taxon>
        <taxon>Vibrionaceae</taxon>
        <taxon>Photobacterium</taxon>
    </lineage>
</organism>
<comment type="caution">
    <text evidence="2">The sequence shown here is derived from an EMBL/GenBank/DDBJ whole genome shotgun (WGS) entry which is preliminary data.</text>
</comment>
<protein>
    <recommendedName>
        <fullName evidence="1">HNH nuclease domain-containing protein</fullName>
    </recommendedName>
</protein>
<sequence length="251" mass="28915">MIWLISANSKIYDHSKSFSDHGFIDWKQGITKYQINDTVYIYVTKPEQKIRYKCIVEKVGLDSTNIRKDQEYWVNPNDYKQSLAGSFIRLNLVEKANTKLLDLDSLRVNGLKNAPQGPKKLSGDLLSYIKNNFFLSFNGLIEEELIEIKKSLDLSFKERKKLIENAPKNPKKITVVTYVYKRSPDIVAEALIRANGICEQCKLPAPFNRKKDNTPYLEVHHKIRLADGGEDTLSNVITLCPNCHRQMHHGF</sequence>
<dbReference type="SMART" id="SM00507">
    <property type="entry name" value="HNHc"/>
    <property type="match status" value="1"/>
</dbReference>
<dbReference type="GO" id="GO:0008270">
    <property type="term" value="F:zinc ion binding"/>
    <property type="evidence" value="ECO:0007669"/>
    <property type="project" value="InterPro"/>
</dbReference>
<proteinExistence type="predicted"/>
<evidence type="ECO:0000313" key="3">
    <source>
        <dbReference type="Proteomes" id="UP000241954"/>
    </source>
</evidence>
<dbReference type="GO" id="GO:0004519">
    <property type="term" value="F:endonuclease activity"/>
    <property type="evidence" value="ECO:0007669"/>
    <property type="project" value="InterPro"/>
</dbReference>
<evidence type="ECO:0000313" key="2">
    <source>
        <dbReference type="EMBL" id="PSV99927.1"/>
    </source>
</evidence>
<reference evidence="2 3" key="1">
    <citation type="submission" date="2018-01" db="EMBL/GenBank/DDBJ databases">
        <title>Whole genome sequencing of Histamine producing bacteria.</title>
        <authorList>
            <person name="Butler K."/>
        </authorList>
    </citation>
    <scope>NUCLEOTIDE SEQUENCE [LARGE SCALE GENOMIC DNA]</scope>
    <source>
        <strain evidence="2 3">NCIMB 13481</strain>
    </source>
</reference>
<evidence type="ECO:0000259" key="1">
    <source>
        <dbReference type="SMART" id="SM00507"/>
    </source>
</evidence>
<dbReference type="Pfam" id="PF01844">
    <property type="entry name" value="HNH"/>
    <property type="match status" value="1"/>
</dbReference>
<dbReference type="EMBL" id="PYLW01000001">
    <property type="protein sequence ID" value="PSV99927.1"/>
    <property type="molecule type" value="Genomic_DNA"/>
</dbReference>
<dbReference type="RefSeq" id="WP_107236611.1">
    <property type="nucleotide sequence ID" value="NZ_PYLW01000001.1"/>
</dbReference>
<accession>A0A2T3MRR1</accession>
<dbReference type="Gene3D" id="1.10.30.50">
    <property type="match status" value="1"/>
</dbReference>
<name>A0A2T3MRR1_9GAMM</name>
<dbReference type="AlphaFoldDB" id="A0A2T3MRR1"/>
<dbReference type="InterPro" id="IPR002711">
    <property type="entry name" value="HNH"/>
</dbReference>
<dbReference type="Proteomes" id="UP000241954">
    <property type="component" value="Unassembled WGS sequence"/>
</dbReference>
<gene>
    <name evidence="2" type="ORF">C9I88_01890</name>
</gene>